<keyword evidence="7 9" id="KW-0378">Hydrolase</keyword>
<evidence type="ECO:0000256" key="8">
    <source>
        <dbReference type="ARBA" id="ARBA00023204"/>
    </source>
</evidence>
<dbReference type="InterPro" id="IPR018085">
    <property type="entry name" value="Ura-DNA_Glyclase_AS"/>
</dbReference>
<dbReference type="NCBIfam" id="NF003592">
    <property type="entry name" value="PRK05254.1-5"/>
    <property type="match status" value="1"/>
</dbReference>
<dbReference type="RefSeq" id="WP_123880102.1">
    <property type="nucleotide sequence ID" value="NZ_RPFZ01000001.1"/>
</dbReference>
<evidence type="ECO:0000313" key="13">
    <source>
        <dbReference type="EMBL" id="RPF71543.1"/>
    </source>
</evidence>
<keyword evidence="8 9" id="KW-0234">DNA repair</keyword>
<evidence type="ECO:0000256" key="2">
    <source>
        <dbReference type="ARBA" id="ARBA00002631"/>
    </source>
</evidence>
<keyword evidence="9" id="KW-0963">Cytoplasm</keyword>
<keyword evidence="14" id="KW-1185">Reference proteome</keyword>
<evidence type="ECO:0000256" key="10">
    <source>
        <dbReference type="PROSITE-ProRule" id="PRU10072"/>
    </source>
</evidence>
<dbReference type="OrthoDB" id="9804372at2"/>
<accession>A0A3N5CR12</accession>
<dbReference type="Pfam" id="PF03167">
    <property type="entry name" value="UDG"/>
    <property type="match status" value="1"/>
</dbReference>
<dbReference type="EC" id="3.2.2.27" evidence="4 9"/>
<gene>
    <name evidence="9" type="primary">ung</name>
    <name evidence="13" type="ORF">EG799_07870</name>
</gene>
<proteinExistence type="inferred from homology"/>
<sequence length="232" mass="24991">MIAPPASWSAILDPVLGTAGARALDRWLMDEEAAGRLVFPPARQRFRALGLTPPDAVKVVILGQDPYHGAGQAHGLAFSVPAGIRPPPSLRNILRELEDDLGVPAPESGDLTAWARRGVLLLNTALSVEEGRAGSHARRGWAPITDAILRAVARRDAPTVFVAWGSHAQTRARAIPDLVEDGPHLLIESPHPSPLSAYRGFFGSRPFSRANDFLIANGREAVEWRLDPDHAS</sequence>
<feature type="domain" description="Uracil-DNA glycosylase-like" evidence="12">
    <location>
        <begin position="50"/>
        <end position="214"/>
    </location>
</feature>
<evidence type="ECO:0000256" key="1">
    <source>
        <dbReference type="ARBA" id="ARBA00001400"/>
    </source>
</evidence>
<dbReference type="GO" id="GO:0004844">
    <property type="term" value="F:uracil DNA N-glycosylase activity"/>
    <property type="evidence" value="ECO:0007669"/>
    <property type="project" value="UniProtKB-UniRule"/>
</dbReference>
<evidence type="ECO:0000256" key="6">
    <source>
        <dbReference type="ARBA" id="ARBA00022763"/>
    </source>
</evidence>
<dbReference type="NCBIfam" id="NF003591">
    <property type="entry name" value="PRK05254.1-4"/>
    <property type="match status" value="1"/>
</dbReference>
<name>A0A3N5CR12_9SPHN</name>
<evidence type="ECO:0000259" key="12">
    <source>
        <dbReference type="SMART" id="SM00986"/>
    </source>
</evidence>
<dbReference type="NCBIfam" id="NF003588">
    <property type="entry name" value="PRK05254.1-1"/>
    <property type="match status" value="1"/>
</dbReference>
<keyword evidence="6 9" id="KW-0227">DNA damage</keyword>
<dbReference type="AlphaFoldDB" id="A0A3N5CR12"/>
<evidence type="ECO:0000256" key="3">
    <source>
        <dbReference type="ARBA" id="ARBA00008184"/>
    </source>
</evidence>
<dbReference type="PANTHER" id="PTHR11264:SF0">
    <property type="entry name" value="URACIL-DNA GLYCOSYLASE"/>
    <property type="match status" value="1"/>
</dbReference>
<dbReference type="GO" id="GO:0097510">
    <property type="term" value="P:base-excision repair, AP site formation via deaminated base removal"/>
    <property type="evidence" value="ECO:0007669"/>
    <property type="project" value="TreeGrafter"/>
</dbReference>
<comment type="similarity">
    <text evidence="3 9 11">Belongs to the uracil-DNA glycosylase (UDG) superfamily. UNG family.</text>
</comment>
<evidence type="ECO:0000256" key="5">
    <source>
        <dbReference type="ARBA" id="ARBA00018429"/>
    </source>
</evidence>
<comment type="catalytic activity">
    <reaction evidence="1 9 11">
        <text>Hydrolyzes single-stranded DNA or mismatched double-stranded DNA and polynucleotides, releasing free uracil.</text>
        <dbReference type="EC" id="3.2.2.27"/>
    </reaction>
</comment>
<dbReference type="InterPro" id="IPR005122">
    <property type="entry name" value="Uracil-DNA_glycosylase-like"/>
</dbReference>
<protein>
    <recommendedName>
        <fullName evidence="5 9">Uracil-DNA glycosylase</fullName>
        <shortName evidence="9">UDG</shortName>
        <ecNumber evidence="4 9">3.2.2.27</ecNumber>
    </recommendedName>
</protein>
<keyword evidence="13" id="KW-0326">Glycosidase</keyword>
<dbReference type="Gene3D" id="3.40.470.10">
    <property type="entry name" value="Uracil-DNA glycosylase-like domain"/>
    <property type="match status" value="1"/>
</dbReference>
<organism evidence="13 14">
    <name type="scientific">Aurantiacibacter spongiae</name>
    <dbReference type="NCBI Taxonomy" id="2488860"/>
    <lineage>
        <taxon>Bacteria</taxon>
        <taxon>Pseudomonadati</taxon>
        <taxon>Pseudomonadota</taxon>
        <taxon>Alphaproteobacteria</taxon>
        <taxon>Sphingomonadales</taxon>
        <taxon>Erythrobacteraceae</taxon>
        <taxon>Aurantiacibacter</taxon>
    </lineage>
</organism>
<dbReference type="NCBIfam" id="TIGR00628">
    <property type="entry name" value="ung"/>
    <property type="match status" value="1"/>
</dbReference>
<feature type="active site" description="Proton acceptor" evidence="9 10">
    <location>
        <position position="65"/>
    </location>
</feature>
<dbReference type="NCBIfam" id="NF003589">
    <property type="entry name" value="PRK05254.1-2"/>
    <property type="match status" value="1"/>
</dbReference>
<evidence type="ECO:0000256" key="11">
    <source>
        <dbReference type="RuleBase" id="RU003780"/>
    </source>
</evidence>
<dbReference type="Proteomes" id="UP000275232">
    <property type="component" value="Unassembled WGS sequence"/>
</dbReference>
<dbReference type="SMART" id="SM00986">
    <property type="entry name" value="UDG"/>
    <property type="match status" value="1"/>
</dbReference>
<comment type="function">
    <text evidence="2 9 11">Excises uracil residues from the DNA which can arise as a result of misincorporation of dUMP residues by DNA polymerase or due to deamination of cytosine.</text>
</comment>
<dbReference type="InterPro" id="IPR036895">
    <property type="entry name" value="Uracil-DNA_glycosylase-like_sf"/>
</dbReference>
<dbReference type="SMART" id="SM00987">
    <property type="entry name" value="UreE_C"/>
    <property type="match status" value="1"/>
</dbReference>
<comment type="subcellular location">
    <subcellularLocation>
        <location evidence="9">Cytoplasm</location>
    </subcellularLocation>
</comment>
<dbReference type="InterPro" id="IPR002043">
    <property type="entry name" value="UDG_fam1"/>
</dbReference>
<evidence type="ECO:0000256" key="9">
    <source>
        <dbReference type="HAMAP-Rule" id="MF_00148"/>
    </source>
</evidence>
<evidence type="ECO:0000313" key="14">
    <source>
        <dbReference type="Proteomes" id="UP000275232"/>
    </source>
</evidence>
<dbReference type="PANTHER" id="PTHR11264">
    <property type="entry name" value="URACIL-DNA GLYCOSYLASE"/>
    <property type="match status" value="1"/>
</dbReference>
<evidence type="ECO:0000256" key="7">
    <source>
        <dbReference type="ARBA" id="ARBA00022801"/>
    </source>
</evidence>
<dbReference type="HAMAP" id="MF_00148">
    <property type="entry name" value="UDG"/>
    <property type="match status" value="1"/>
</dbReference>
<dbReference type="SUPFAM" id="SSF52141">
    <property type="entry name" value="Uracil-DNA glycosylase-like"/>
    <property type="match status" value="1"/>
</dbReference>
<comment type="caution">
    <text evidence="13">The sequence shown here is derived from an EMBL/GenBank/DDBJ whole genome shotgun (WGS) entry which is preliminary data.</text>
</comment>
<reference evidence="13 14" key="1">
    <citation type="submission" date="2018-11" db="EMBL/GenBank/DDBJ databases">
        <title>Erythrobacter spongiae sp. nov., isolated from a marine sponge.</title>
        <authorList>
            <person name="Zhuang L."/>
            <person name="Luo L."/>
        </authorList>
    </citation>
    <scope>NUCLEOTIDE SEQUENCE [LARGE SCALE GENOMIC DNA]</scope>
    <source>
        <strain evidence="13 14">HN-E23</strain>
    </source>
</reference>
<dbReference type="CDD" id="cd10027">
    <property type="entry name" value="UDG-F1-like"/>
    <property type="match status" value="1"/>
</dbReference>
<dbReference type="GO" id="GO:0005737">
    <property type="term" value="C:cytoplasm"/>
    <property type="evidence" value="ECO:0007669"/>
    <property type="project" value="UniProtKB-SubCell"/>
</dbReference>
<dbReference type="EMBL" id="RPFZ01000001">
    <property type="protein sequence ID" value="RPF71543.1"/>
    <property type="molecule type" value="Genomic_DNA"/>
</dbReference>
<dbReference type="PROSITE" id="PS00130">
    <property type="entry name" value="U_DNA_GLYCOSYLASE"/>
    <property type="match status" value="1"/>
</dbReference>
<evidence type="ECO:0000256" key="4">
    <source>
        <dbReference type="ARBA" id="ARBA00012030"/>
    </source>
</evidence>